<reference evidence="2 3" key="1">
    <citation type="submission" date="2024-01" db="EMBL/GenBank/DDBJ databases">
        <title>The genomes of 5 underutilized Papilionoideae crops provide insights into root nodulation and disease resistanc.</title>
        <authorList>
            <person name="Jiang F."/>
        </authorList>
    </citation>
    <scope>NUCLEOTIDE SEQUENCE [LARGE SCALE GENOMIC DNA]</scope>
    <source>
        <strain evidence="2">DUOXIRENSHENG_FW03</strain>
        <tissue evidence="2">Leaves</tissue>
    </source>
</reference>
<organism evidence="2 3">
    <name type="scientific">Psophocarpus tetragonolobus</name>
    <name type="common">Winged bean</name>
    <name type="synonym">Dolichos tetragonolobus</name>
    <dbReference type="NCBI Taxonomy" id="3891"/>
    <lineage>
        <taxon>Eukaryota</taxon>
        <taxon>Viridiplantae</taxon>
        <taxon>Streptophyta</taxon>
        <taxon>Embryophyta</taxon>
        <taxon>Tracheophyta</taxon>
        <taxon>Spermatophyta</taxon>
        <taxon>Magnoliopsida</taxon>
        <taxon>eudicotyledons</taxon>
        <taxon>Gunneridae</taxon>
        <taxon>Pentapetalae</taxon>
        <taxon>rosids</taxon>
        <taxon>fabids</taxon>
        <taxon>Fabales</taxon>
        <taxon>Fabaceae</taxon>
        <taxon>Papilionoideae</taxon>
        <taxon>50 kb inversion clade</taxon>
        <taxon>NPAAA clade</taxon>
        <taxon>indigoferoid/millettioid clade</taxon>
        <taxon>Phaseoleae</taxon>
        <taxon>Psophocarpus</taxon>
    </lineage>
</organism>
<dbReference type="EMBL" id="JAYMYS010000001">
    <property type="protein sequence ID" value="KAK7412411.1"/>
    <property type="molecule type" value="Genomic_DNA"/>
</dbReference>
<protein>
    <submittedName>
        <fullName evidence="2">Uncharacterized protein</fullName>
    </submittedName>
</protein>
<sequence length="135" mass="15533">MKKKEELERRKDFGIWKRKPWEGNIYTYMPLHEIVDADRDQCKWSRDEGRCSIKSISQEFGIPKAFAPRVILCNRALTVPLPKEKLTWGNSPLQMTAELAVSVMTTCTHLFGNSPTKQQRIGHNTKPYSVDVVSP</sequence>
<dbReference type="Proteomes" id="UP001386955">
    <property type="component" value="Unassembled WGS sequence"/>
</dbReference>
<evidence type="ECO:0000313" key="3">
    <source>
        <dbReference type="Proteomes" id="UP001386955"/>
    </source>
</evidence>
<keyword evidence="3" id="KW-1185">Reference proteome</keyword>
<comment type="caution">
    <text evidence="2">The sequence shown here is derived from an EMBL/GenBank/DDBJ whole genome shotgun (WGS) entry which is preliminary data.</text>
</comment>
<name>A0AAN9XWA5_PSOTE</name>
<evidence type="ECO:0000313" key="2">
    <source>
        <dbReference type="EMBL" id="KAK7412411.1"/>
    </source>
</evidence>
<dbReference type="AlphaFoldDB" id="A0AAN9XWA5"/>
<feature type="region of interest" description="Disordered" evidence="1">
    <location>
        <begin position="115"/>
        <end position="135"/>
    </location>
</feature>
<gene>
    <name evidence="2" type="ORF">VNO78_03870</name>
</gene>
<accession>A0AAN9XWA5</accession>
<evidence type="ECO:0000256" key="1">
    <source>
        <dbReference type="SAM" id="MobiDB-lite"/>
    </source>
</evidence>
<proteinExistence type="predicted"/>